<dbReference type="SUPFAM" id="SSF49464">
    <property type="entry name" value="Carboxypeptidase regulatory domain-like"/>
    <property type="match status" value="1"/>
</dbReference>
<dbReference type="Proteomes" id="UP000310477">
    <property type="component" value="Unassembled WGS sequence"/>
</dbReference>
<evidence type="ECO:0000313" key="1">
    <source>
        <dbReference type="EMBL" id="TKB97257.1"/>
    </source>
</evidence>
<evidence type="ECO:0000313" key="2">
    <source>
        <dbReference type="Proteomes" id="UP000310477"/>
    </source>
</evidence>
<proteinExistence type="predicted"/>
<comment type="caution">
    <text evidence="1">The sequence shown here is derived from an EMBL/GenBank/DDBJ whole genome shotgun (WGS) entry which is preliminary data.</text>
</comment>
<keyword evidence="2" id="KW-1185">Reference proteome</keyword>
<dbReference type="InterPro" id="IPR008969">
    <property type="entry name" value="CarboxyPept-like_regulatory"/>
</dbReference>
<dbReference type="OrthoDB" id="603275at2"/>
<dbReference type="RefSeq" id="WP_136878286.1">
    <property type="nucleotide sequence ID" value="NZ_SWBO01000013.1"/>
</dbReference>
<sequence length="881" mass="99776">MRQIAFIAFILLTSQTISLAQKIEGKVTDSLSKNIFSASVNLIRSSGTIISYAVTDENGRFNLTLPANTDTTNLMFRISCIGYKPILRKMSGFENFYNFKLTEDAYHLQEVSITKVKSGISLNGDTVDYLVSKFSTEQDMVIGDVLKRMPGIKVDANGKISFNGKQISSFYIEGDDLLDDRYNIATRSIPASAVEKIQILQNHQAIKMLQGKELSDKLVLNLKLKDNSKVQLLGQAKAALGTPEKYDGDLNLMMFKNKFKAINSIKANNIGNDVSSDIISHKTNDERPTMFGDPVDQLSIGSTGDPNLPSERFLFNKVTLLNINNLIKWGEDIQFKFNVSYLNDTQSRKNESETIVQLPQSLISYNETQVTKARLDLVHLQANLNINKKNIYLNNTLKSDFNRNIGRSTLAANNRVTDQNLSNLPASLSNEINHMTILNSGLILNSYSQISIYKAPEILSITPAPSASIFNNGMPYSNVEQSVSIPTLNFNNNITFKYPIKGVMIDFKTGLNFQQQNYNSTLSFLPYGSSIRVNFPNGLNDVYWRQTKAYLEPRLQIAGKKLIVDLELPIFFQTTKFSQRTNNVETTNSQVFSTPKVSLRYKLDVQKSVELTYRLSNDFGEVSDLFSGQVLTDYRTLISNSGIQNQRTAHMTNLNYKMSKVEKLFFMSVDLQLLLSRSNIISSNTTDTNFLSQEMLPVENNNRNISIYTYFSKYLFPLSSTLTASPFFSSFSQNILQNGVFLPIKTNVAGLGLGVETKINDKISFNYNGKFSNVDISKDLFNRQISHKFAVNYIPLKNLFFKLSSERGNIKQSNVEEQFYTFVDLSNRYQFNKKKFEIELRANNILNTKTFVYSNQLQNTTTFNTYTIPGRIFLLSFLFNF</sequence>
<reference evidence="1 2" key="1">
    <citation type="submission" date="2019-04" db="EMBL/GenBank/DDBJ databases">
        <title>Pedobacter sp. AR-2-6 sp. nov., isolated from Arctic soil.</title>
        <authorList>
            <person name="Dahal R.H."/>
            <person name="Kim D.-U."/>
        </authorList>
    </citation>
    <scope>NUCLEOTIDE SEQUENCE [LARGE SCALE GENOMIC DNA]</scope>
    <source>
        <strain evidence="1 2">AR-2-6</strain>
    </source>
</reference>
<evidence type="ECO:0008006" key="3">
    <source>
        <dbReference type="Google" id="ProtNLM"/>
    </source>
</evidence>
<organism evidence="1 2">
    <name type="scientific">Pedobacter cryotolerans</name>
    <dbReference type="NCBI Taxonomy" id="2571270"/>
    <lineage>
        <taxon>Bacteria</taxon>
        <taxon>Pseudomonadati</taxon>
        <taxon>Bacteroidota</taxon>
        <taxon>Sphingobacteriia</taxon>
        <taxon>Sphingobacteriales</taxon>
        <taxon>Sphingobacteriaceae</taxon>
        <taxon>Pedobacter</taxon>
    </lineage>
</organism>
<dbReference type="AlphaFoldDB" id="A0A4U1C2B8"/>
<dbReference type="SUPFAM" id="SSF56935">
    <property type="entry name" value="Porins"/>
    <property type="match status" value="1"/>
</dbReference>
<gene>
    <name evidence="1" type="ORF">FA045_17020</name>
</gene>
<protein>
    <recommendedName>
        <fullName evidence="3">TonB-dependent receptor</fullName>
    </recommendedName>
</protein>
<name>A0A4U1C2B8_9SPHI</name>
<accession>A0A4U1C2B8</accession>
<dbReference type="EMBL" id="SWBO01000013">
    <property type="protein sequence ID" value="TKB97257.1"/>
    <property type="molecule type" value="Genomic_DNA"/>
</dbReference>